<organism evidence="3 4">
    <name type="scientific">Siphonobacter aquaeclarae</name>
    <dbReference type="NCBI Taxonomy" id="563176"/>
    <lineage>
        <taxon>Bacteria</taxon>
        <taxon>Pseudomonadati</taxon>
        <taxon>Bacteroidota</taxon>
        <taxon>Cytophagia</taxon>
        <taxon>Cytophagales</taxon>
        <taxon>Cytophagaceae</taxon>
        <taxon>Siphonobacter</taxon>
    </lineage>
</organism>
<dbReference type="STRING" id="563176.SAMN04488090_0060"/>
<accession>A0A1G9HHH1</accession>
<dbReference type="OrthoDB" id="2355173at2"/>
<dbReference type="RefSeq" id="WP_093196377.1">
    <property type="nucleotide sequence ID" value="NZ_FNGS01000001.1"/>
</dbReference>
<proteinExistence type="inferred from homology"/>
<comment type="similarity">
    <text evidence="1">Belongs to the AHA1 family.</text>
</comment>
<dbReference type="EMBL" id="FNGS01000001">
    <property type="protein sequence ID" value="SDL12335.1"/>
    <property type="molecule type" value="Genomic_DNA"/>
</dbReference>
<sequence length="139" mass="16050">MTPITFDRTYHAPAEKVWDALVNPAKMKQWYFDIPGFQPVVGYRFEFLGGREGREYRHLCEITEVVPGRKLTYSWRYDGYAGNSFVTFELFPEGTDTRLLLTHRGLETFPKEVADFAPGNFVEGWTSILGKSLPKFLES</sequence>
<dbReference type="Proteomes" id="UP000198901">
    <property type="component" value="Unassembled WGS sequence"/>
</dbReference>
<dbReference type="InterPro" id="IPR023393">
    <property type="entry name" value="START-like_dom_sf"/>
</dbReference>
<gene>
    <name evidence="3" type="ORF">SAMN04488090_0060</name>
</gene>
<dbReference type="CDD" id="cd07814">
    <property type="entry name" value="SRPBCC_CalC_Aha1-like"/>
    <property type="match status" value="1"/>
</dbReference>
<dbReference type="SUPFAM" id="SSF55961">
    <property type="entry name" value="Bet v1-like"/>
    <property type="match status" value="1"/>
</dbReference>
<dbReference type="AlphaFoldDB" id="A0A1G9HHH1"/>
<reference evidence="3 4" key="1">
    <citation type="submission" date="2016-10" db="EMBL/GenBank/DDBJ databases">
        <authorList>
            <person name="de Groot N.N."/>
        </authorList>
    </citation>
    <scope>NUCLEOTIDE SEQUENCE [LARGE SCALE GENOMIC DNA]</scope>
    <source>
        <strain evidence="3 4">DSM 21668</strain>
    </source>
</reference>
<evidence type="ECO:0000313" key="3">
    <source>
        <dbReference type="EMBL" id="SDL12335.1"/>
    </source>
</evidence>
<name>A0A1G9HHH1_9BACT</name>
<dbReference type="InterPro" id="IPR013538">
    <property type="entry name" value="ASHA1/2-like_C"/>
</dbReference>
<evidence type="ECO:0000313" key="4">
    <source>
        <dbReference type="Proteomes" id="UP000198901"/>
    </source>
</evidence>
<feature type="domain" description="Activator of Hsp90 ATPase homologue 1/2-like C-terminal" evidence="2">
    <location>
        <begin position="12"/>
        <end position="138"/>
    </location>
</feature>
<dbReference type="Pfam" id="PF08327">
    <property type="entry name" value="AHSA1"/>
    <property type="match status" value="1"/>
</dbReference>
<protein>
    <submittedName>
        <fullName evidence="3">Uncharacterized conserved protein YndB, AHSA1/START domain</fullName>
    </submittedName>
</protein>
<keyword evidence="4" id="KW-1185">Reference proteome</keyword>
<dbReference type="Gene3D" id="3.30.530.20">
    <property type="match status" value="1"/>
</dbReference>
<evidence type="ECO:0000256" key="1">
    <source>
        <dbReference type="ARBA" id="ARBA00006817"/>
    </source>
</evidence>
<evidence type="ECO:0000259" key="2">
    <source>
        <dbReference type="Pfam" id="PF08327"/>
    </source>
</evidence>